<dbReference type="AlphaFoldDB" id="A0A1S7TNQ8"/>
<evidence type="ECO:0000313" key="1">
    <source>
        <dbReference type="EMBL" id="CVI56232.1"/>
    </source>
</evidence>
<organism evidence="1 2">
    <name type="scientific">Agrobacterium deltaense NCPPB 1641</name>
    <dbReference type="NCBI Taxonomy" id="1183425"/>
    <lineage>
        <taxon>Bacteria</taxon>
        <taxon>Pseudomonadati</taxon>
        <taxon>Pseudomonadota</taxon>
        <taxon>Alphaproteobacteria</taxon>
        <taxon>Hyphomicrobiales</taxon>
        <taxon>Rhizobiaceae</taxon>
        <taxon>Rhizobium/Agrobacterium group</taxon>
        <taxon>Agrobacterium</taxon>
    </lineage>
</organism>
<dbReference type="EMBL" id="FCNP01000021">
    <property type="protein sequence ID" value="CVI56232.1"/>
    <property type="molecule type" value="Genomic_DNA"/>
</dbReference>
<name>A0A1S7TNQ8_9HYPH</name>
<protein>
    <submittedName>
        <fullName evidence="1">Uncharacterized protein</fullName>
    </submittedName>
</protein>
<gene>
    <name evidence="1" type="ORF">AGR7A_Cc280037</name>
</gene>
<sequence length="22" mass="2735">MTAFYFVLIGYVKHRDGFDYEY</sequence>
<keyword evidence="2" id="KW-1185">Reference proteome</keyword>
<comment type="caution">
    <text evidence="1">The sequence shown here is derived from an EMBL/GenBank/DDBJ whole genome shotgun (WGS) entry which is preliminary data.</text>
</comment>
<reference evidence="1" key="1">
    <citation type="submission" date="2016-01" db="EMBL/GenBank/DDBJ databases">
        <authorList>
            <person name="Regsiter A."/>
            <person name="william w."/>
        </authorList>
    </citation>
    <scope>NUCLEOTIDE SEQUENCE</scope>
    <source>
        <strain evidence="1">NCPPB 1641</strain>
    </source>
</reference>
<proteinExistence type="predicted"/>
<evidence type="ECO:0000313" key="2">
    <source>
        <dbReference type="Proteomes" id="UP000192140"/>
    </source>
</evidence>
<dbReference type="Proteomes" id="UP000192140">
    <property type="component" value="Unassembled WGS sequence"/>
</dbReference>
<accession>A0A1S7TNQ8</accession>